<dbReference type="AlphaFoldDB" id="A0A845GY07"/>
<feature type="domain" description="Glycosyltransferase 2-like" evidence="1">
    <location>
        <begin position="4"/>
        <end position="164"/>
    </location>
</feature>
<evidence type="ECO:0000313" key="2">
    <source>
        <dbReference type="EMBL" id="MYM98845.1"/>
    </source>
</evidence>
<dbReference type="SUPFAM" id="SSF53448">
    <property type="entry name" value="Nucleotide-diphospho-sugar transferases"/>
    <property type="match status" value="1"/>
</dbReference>
<dbReference type="InterPro" id="IPR029044">
    <property type="entry name" value="Nucleotide-diphossugar_trans"/>
</dbReference>
<dbReference type="Proteomes" id="UP000447355">
    <property type="component" value="Unassembled WGS sequence"/>
</dbReference>
<evidence type="ECO:0000313" key="3">
    <source>
        <dbReference type="Proteomes" id="UP000447355"/>
    </source>
</evidence>
<dbReference type="EMBL" id="WWCX01000156">
    <property type="protein sequence ID" value="MYM98845.1"/>
    <property type="molecule type" value="Genomic_DNA"/>
</dbReference>
<proteinExistence type="predicted"/>
<dbReference type="RefSeq" id="WP_161087633.1">
    <property type="nucleotide sequence ID" value="NZ_WWCX01000156.1"/>
</dbReference>
<dbReference type="PANTHER" id="PTHR43685:SF2">
    <property type="entry name" value="GLYCOSYLTRANSFERASE 2-LIKE DOMAIN-CONTAINING PROTEIN"/>
    <property type="match status" value="1"/>
</dbReference>
<keyword evidence="2" id="KW-0808">Transferase</keyword>
<dbReference type="InterPro" id="IPR050834">
    <property type="entry name" value="Glycosyltransf_2"/>
</dbReference>
<protein>
    <submittedName>
        <fullName evidence="2">Glycosyltransferase</fullName>
    </submittedName>
</protein>
<dbReference type="GO" id="GO:0016740">
    <property type="term" value="F:transferase activity"/>
    <property type="evidence" value="ECO:0007669"/>
    <property type="project" value="UniProtKB-KW"/>
</dbReference>
<evidence type="ECO:0000259" key="1">
    <source>
        <dbReference type="Pfam" id="PF00535"/>
    </source>
</evidence>
<dbReference type="CDD" id="cd00761">
    <property type="entry name" value="Glyco_tranf_GTA_type"/>
    <property type="match status" value="1"/>
</dbReference>
<name>A0A845GY07_9BURK</name>
<dbReference type="InterPro" id="IPR001173">
    <property type="entry name" value="Glyco_trans_2-like"/>
</dbReference>
<comment type="caution">
    <text evidence="2">The sequence shown here is derived from an EMBL/GenBank/DDBJ whole genome shotgun (WGS) entry which is preliminary data.</text>
</comment>
<dbReference type="Pfam" id="PF00535">
    <property type="entry name" value="Glycos_transf_2"/>
    <property type="match status" value="1"/>
</dbReference>
<reference evidence="2" key="1">
    <citation type="submission" date="2019-12" db="EMBL/GenBank/DDBJ databases">
        <title>Novel species isolated from a subtropical stream in China.</title>
        <authorList>
            <person name="Lu H."/>
        </authorList>
    </citation>
    <scope>NUCLEOTIDE SEQUENCE [LARGE SCALE GENOMIC DNA]</scope>
    <source>
        <strain evidence="2">FT81W</strain>
    </source>
</reference>
<dbReference type="Gene3D" id="3.90.550.10">
    <property type="entry name" value="Spore Coat Polysaccharide Biosynthesis Protein SpsA, Chain A"/>
    <property type="match status" value="1"/>
</dbReference>
<sequence>MLCSVIMPLYNKAAFVEMAIRSVLDQSHAEVEVIVVDDGSRDSGADVVAAMDEPRVRLLRVANGGVSLARNRGIEVARGDLICFLDADDWYQPGYLAAVVAMAERHPEGAFYATAYRRIPDGSAEAQVGAAQAPAPFEVIEDGFYRLRFGSLFCTNSVAVRRRDLLPFAPYFPVGESLGEDLDLWFRLMERLTLVYCSTPLVAYRVAVSGSLVASNAVTALLPALQRLERRVQAGSVPAAMREAALWLVADARISVARSACLNGRRAYALRQLLGIRNGVRAKRWWVTLLMCVPGGRALVQCGKSWL</sequence>
<gene>
    <name evidence="2" type="ORF">GTP90_33885</name>
</gene>
<organism evidence="2 3">
    <name type="scientific">Duganella vulcania</name>
    <dbReference type="NCBI Taxonomy" id="2692166"/>
    <lineage>
        <taxon>Bacteria</taxon>
        <taxon>Pseudomonadati</taxon>
        <taxon>Pseudomonadota</taxon>
        <taxon>Betaproteobacteria</taxon>
        <taxon>Burkholderiales</taxon>
        <taxon>Oxalobacteraceae</taxon>
        <taxon>Telluria group</taxon>
        <taxon>Duganella</taxon>
    </lineage>
</organism>
<dbReference type="PANTHER" id="PTHR43685">
    <property type="entry name" value="GLYCOSYLTRANSFERASE"/>
    <property type="match status" value="1"/>
</dbReference>
<accession>A0A845GY07</accession>